<protein>
    <submittedName>
        <fullName evidence="1">RusA family crossover junction endodeoxyribonuclease</fullName>
    </submittedName>
</protein>
<dbReference type="Pfam" id="PF05866">
    <property type="entry name" value="RusA"/>
    <property type="match status" value="1"/>
</dbReference>
<dbReference type="SUPFAM" id="SSF103084">
    <property type="entry name" value="Holliday junction resolvase RusA"/>
    <property type="match status" value="1"/>
</dbReference>
<evidence type="ECO:0000313" key="1">
    <source>
        <dbReference type="EMBL" id="USR89873.1"/>
    </source>
</evidence>
<organism evidence="1 2">
    <name type="scientific">Phormidium yuhuli AB48</name>
    <dbReference type="NCBI Taxonomy" id="2940671"/>
    <lineage>
        <taxon>Bacteria</taxon>
        <taxon>Bacillati</taxon>
        <taxon>Cyanobacteriota</taxon>
        <taxon>Cyanophyceae</taxon>
        <taxon>Oscillatoriophycideae</taxon>
        <taxon>Oscillatoriales</taxon>
        <taxon>Oscillatoriaceae</taxon>
        <taxon>Phormidium</taxon>
        <taxon>Phormidium yuhuli</taxon>
    </lineage>
</organism>
<keyword evidence="2" id="KW-1185">Reference proteome</keyword>
<proteinExistence type="predicted"/>
<evidence type="ECO:0000313" key="2">
    <source>
        <dbReference type="Proteomes" id="UP001056708"/>
    </source>
</evidence>
<dbReference type="Proteomes" id="UP001056708">
    <property type="component" value="Chromosome"/>
</dbReference>
<dbReference type="RefSeq" id="WP_252661168.1">
    <property type="nucleotide sequence ID" value="NZ_CP098611.1"/>
</dbReference>
<accession>A0ABY5ALS5</accession>
<sequence length="126" mass="14717">MSQQTRRRQRLNLWKQQVRQAAETGWSDGSPPLTGALALQVIYFYQNHELDIDNIVKPIQDALIGLIYDDDVQITDILICKRQLDKTFKIRNPSLVLEQGLSKNQEFLYISISQYPKQKVLELWTI</sequence>
<dbReference type="EMBL" id="CP098611">
    <property type="protein sequence ID" value="USR89873.1"/>
    <property type="molecule type" value="Genomic_DNA"/>
</dbReference>
<dbReference type="Gene3D" id="3.30.1330.70">
    <property type="entry name" value="Holliday junction resolvase RusA"/>
    <property type="match status" value="1"/>
</dbReference>
<dbReference type="InterPro" id="IPR008822">
    <property type="entry name" value="Endonuclease_RusA-like"/>
</dbReference>
<name>A0ABY5ALS5_9CYAN</name>
<dbReference type="InterPro" id="IPR036614">
    <property type="entry name" value="RusA-like_sf"/>
</dbReference>
<gene>
    <name evidence="1" type="ORF">NEA10_13505</name>
</gene>
<reference evidence="1" key="1">
    <citation type="submission" date="2022-06" db="EMBL/GenBank/DDBJ databases">
        <title>Genome sequence of Phormidium yuhuli AB48 isolated from an industrial photobioreactor environment.</title>
        <authorList>
            <person name="Qiu Y."/>
            <person name="Noonan A.J.C."/>
            <person name="Dofher K."/>
            <person name="Koch M."/>
            <person name="Kieft B."/>
            <person name="Lin X."/>
            <person name="Ziels R.M."/>
            <person name="Hallam S.J."/>
        </authorList>
    </citation>
    <scope>NUCLEOTIDE SEQUENCE</scope>
    <source>
        <strain evidence="1">AB48</strain>
    </source>
</reference>